<keyword evidence="2" id="KW-0347">Helicase</keyword>
<dbReference type="KEGG" id="schv:BRCON_1354"/>
<dbReference type="Proteomes" id="UP000262583">
    <property type="component" value="Chromosome"/>
</dbReference>
<evidence type="ECO:0000313" key="3">
    <source>
        <dbReference type="Proteomes" id="UP000262583"/>
    </source>
</evidence>
<dbReference type="EMBL" id="CP030759">
    <property type="protein sequence ID" value="AXA36131.1"/>
    <property type="molecule type" value="Genomic_DNA"/>
</dbReference>
<dbReference type="AlphaFoldDB" id="A0A2Z4Y4J6"/>
<dbReference type="Gene3D" id="3.40.50.300">
    <property type="entry name" value="P-loop containing nucleotide triphosphate hydrolases"/>
    <property type="match status" value="1"/>
</dbReference>
<feature type="domain" description="AAA+ ATPase" evidence="1">
    <location>
        <begin position="68"/>
        <end position="205"/>
    </location>
</feature>
<dbReference type="PANTHER" id="PTHR30050">
    <property type="entry name" value="CHROMOSOMAL REPLICATION INITIATOR PROTEIN DNAA"/>
    <property type="match status" value="1"/>
</dbReference>
<keyword evidence="2" id="KW-0067">ATP-binding</keyword>
<gene>
    <name evidence="2" type="ORF">BRCON_1354</name>
</gene>
<dbReference type="CDD" id="cd00009">
    <property type="entry name" value="AAA"/>
    <property type="match status" value="1"/>
</dbReference>
<evidence type="ECO:0000259" key="1">
    <source>
        <dbReference type="SMART" id="SM00382"/>
    </source>
</evidence>
<sequence length="212" mass="24438">MDTDTGVVPCECLVEQQLQAKYRAARIPPRFLNKSLDNFQAVTAEHKHIVTFAKQFLKTFRSVAPDQPAKGLLLMGREGCGKTHIAVAILREIIRKGYSGLYWNVPELFLELRRTMNEQSDETEADLFDEAREVDLLVLDDLGAEKTSEYVTDRLYVLINGRYEYDKATLVTTNRSLKELQQQVGPRIVSRLCEMCVPIEFPPEDYRMRHLR</sequence>
<keyword evidence="2" id="KW-0547">Nucleotide-binding</keyword>
<accession>A0A2Z4Y4J6</accession>
<dbReference type="GO" id="GO:0006260">
    <property type="term" value="P:DNA replication"/>
    <property type="evidence" value="ECO:0007669"/>
    <property type="project" value="TreeGrafter"/>
</dbReference>
<dbReference type="InterPro" id="IPR002611">
    <property type="entry name" value="IstB_ATP-bd"/>
</dbReference>
<name>A0A2Z4Y4J6_SUMC1</name>
<dbReference type="InterPro" id="IPR027417">
    <property type="entry name" value="P-loop_NTPase"/>
</dbReference>
<evidence type="ECO:0000313" key="2">
    <source>
        <dbReference type="EMBL" id="AXA36131.1"/>
    </source>
</evidence>
<proteinExistence type="predicted"/>
<reference evidence="2 3" key="1">
    <citation type="submission" date="2018-05" db="EMBL/GenBank/DDBJ databases">
        <title>A metagenomic window into the 2 km-deep terrestrial subsurface aquifer revealed taxonomically and functionally diverse microbial community comprising novel uncultured bacterial lineages.</title>
        <authorList>
            <person name="Kadnikov V.V."/>
            <person name="Mardanov A.V."/>
            <person name="Beletsky A.V."/>
            <person name="Banks D."/>
            <person name="Pimenov N.V."/>
            <person name="Frank Y.A."/>
            <person name="Karnachuk O.V."/>
            <person name="Ravin N.V."/>
        </authorList>
    </citation>
    <scope>NUCLEOTIDE SEQUENCE [LARGE SCALE GENOMIC DNA]</scope>
    <source>
        <strain evidence="2">BY</strain>
    </source>
</reference>
<dbReference type="Pfam" id="PF01695">
    <property type="entry name" value="IstB_IS21"/>
    <property type="match status" value="1"/>
</dbReference>
<dbReference type="SUPFAM" id="SSF52540">
    <property type="entry name" value="P-loop containing nucleoside triphosphate hydrolases"/>
    <property type="match status" value="1"/>
</dbReference>
<protein>
    <submittedName>
        <fullName evidence="2">Helicase loader DnaI</fullName>
    </submittedName>
</protein>
<dbReference type="SMART" id="SM00382">
    <property type="entry name" value="AAA"/>
    <property type="match status" value="1"/>
</dbReference>
<organism evidence="2 3">
    <name type="scientific">Sumerlaea chitinivorans</name>
    <dbReference type="NCBI Taxonomy" id="2250252"/>
    <lineage>
        <taxon>Bacteria</taxon>
        <taxon>Candidatus Sumerlaeota</taxon>
        <taxon>Candidatus Sumerlaeia</taxon>
        <taxon>Candidatus Sumerlaeales</taxon>
        <taxon>Candidatus Sumerlaeaceae</taxon>
        <taxon>Candidatus Sumerlaea</taxon>
    </lineage>
</organism>
<dbReference type="InterPro" id="IPR003593">
    <property type="entry name" value="AAA+_ATPase"/>
</dbReference>
<keyword evidence="2" id="KW-0378">Hydrolase</keyword>
<dbReference type="GO" id="GO:0005524">
    <property type="term" value="F:ATP binding"/>
    <property type="evidence" value="ECO:0007669"/>
    <property type="project" value="InterPro"/>
</dbReference>
<dbReference type="PANTHER" id="PTHR30050:SF4">
    <property type="entry name" value="ATP-BINDING PROTEIN RV3427C IN INSERTION SEQUENCE-RELATED"/>
    <property type="match status" value="1"/>
</dbReference>
<dbReference type="GO" id="GO:0004386">
    <property type="term" value="F:helicase activity"/>
    <property type="evidence" value="ECO:0007669"/>
    <property type="project" value="UniProtKB-KW"/>
</dbReference>